<gene>
    <name evidence="2" type="ORF">EG849_04945</name>
</gene>
<organism evidence="2 3">
    <name type="scientific">Flavobacterium macacae</name>
    <dbReference type="NCBI Taxonomy" id="2488993"/>
    <lineage>
        <taxon>Bacteria</taxon>
        <taxon>Pseudomonadati</taxon>
        <taxon>Bacteroidota</taxon>
        <taxon>Flavobacteriia</taxon>
        <taxon>Flavobacteriales</taxon>
        <taxon>Flavobacteriaceae</taxon>
        <taxon>Flavobacterium</taxon>
    </lineage>
</organism>
<feature type="transmembrane region" description="Helical" evidence="1">
    <location>
        <begin position="121"/>
        <end position="144"/>
    </location>
</feature>
<keyword evidence="3" id="KW-1185">Reference proteome</keyword>
<feature type="transmembrane region" description="Helical" evidence="1">
    <location>
        <begin position="52"/>
        <end position="76"/>
    </location>
</feature>
<dbReference type="RefSeq" id="WP_125011980.1">
    <property type="nucleotide sequence ID" value="NZ_RQVR01000004.1"/>
</dbReference>
<protein>
    <submittedName>
        <fullName evidence="2">Uncharacterized protein</fullName>
    </submittedName>
</protein>
<sequence>MSEISTIQKTSLLKKLYLTFWSTSLIIFFIGIPYRNQPDENIDINFVDTYYVIAFFQLTTFFALFYFLIGFGYWLVNRLKGRLNKILLFVHAIIMLGSFIAILIIWNVIDEYDILRNTAFLISLTLMLFIAQPIYVINLMLGLFNWRKDRKAKF</sequence>
<accession>A0A3P3WEY3</accession>
<evidence type="ECO:0000256" key="1">
    <source>
        <dbReference type="SAM" id="Phobius"/>
    </source>
</evidence>
<proteinExistence type="predicted"/>
<name>A0A3P3WEY3_9FLAO</name>
<comment type="caution">
    <text evidence="2">The sequence shown here is derived from an EMBL/GenBank/DDBJ whole genome shotgun (WGS) entry which is preliminary data.</text>
</comment>
<feature type="transmembrane region" description="Helical" evidence="1">
    <location>
        <begin position="12"/>
        <end position="32"/>
    </location>
</feature>
<evidence type="ECO:0000313" key="3">
    <source>
        <dbReference type="Proteomes" id="UP000271937"/>
    </source>
</evidence>
<dbReference type="AlphaFoldDB" id="A0A3P3WEY3"/>
<dbReference type="Gene3D" id="1.20.210.10">
    <property type="entry name" value="Cytochrome c oxidase-like, subunit I domain"/>
    <property type="match status" value="1"/>
</dbReference>
<keyword evidence="1" id="KW-0472">Membrane</keyword>
<evidence type="ECO:0000313" key="2">
    <source>
        <dbReference type="EMBL" id="RRJ92937.1"/>
    </source>
</evidence>
<reference evidence="2 3" key="1">
    <citation type="submission" date="2018-11" db="EMBL/GenBank/DDBJ databases">
        <title>Flavobacterium sp. nov., YIM 102600 draft genome.</title>
        <authorList>
            <person name="Li G."/>
            <person name="Jiang Y."/>
        </authorList>
    </citation>
    <scope>NUCLEOTIDE SEQUENCE [LARGE SCALE GENOMIC DNA]</scope>
    <source>
        <strain evidence="2 3">YIM 102600</strain>
    </source>
</reference>
<keyword evidence="1" id="KW-0812">Transmembrane</keyword>
<feature type="transmembrane region" description="Helical" evidence="1">
    <location>
        <begin position="88"/>
        <end position="109"/>
    </location>
</feature>
<keyword evidence="1" id="KW-1133">Transmembrane helix</keyword>
<dbReference type="InterPro" id="IPR036927">
    <property type="entry name" value="Cyt_c_oxase-like_su1_sf"/>
</dbReference>
<dbReference type="EMBL" id="RQVR01000004">
    <property type="protein sequence ID" value="RRJ92937.1"/>
    <property type="molecule type" value="Genomic_DNA"/>
</dbReference>
<dbReference type="Proteomes" id="UP000271937">
    <property type="component" value="Unassembled WGS sequence"/>
</dbReference>